<dbReference type="CDD" id="cd03143">
    <property type="entry name" value="A4_beta-galactosidase_middle_domain"/>
    <property type="match status" value="1"/>
</dbReference>
<reference evidence="13" key="1">
    <citation type="journal article" date="2014" name="Int. J. Syst. Evol. Microbiol.">
        <title>Complete genome sequence of Corynebacterium casei LMG S-19264T (=DSM 44701T), isolated from a smear-ripened cheese.</title>
        <authorList>
            <consortium name="US DOE Joint Genome Institute (JGI-PGF)"/>
            <person name="Walter F."/>
            <person name="Albersmeier A."/>
            <person name="Kalinowski J."/>
            <person name="Ruckert C."/>
        </authorList>
    </citation>
    <scope>NUCLEOTIDE SEQUENCE</scope>
    <source>
        <strain evidence="13">NBRC 110023</strain>
    </source>
</reference>
<evidence type="ECO:0000259" key="11">
    <source>
        <dbReference type="Pfam" id="PF02449"/>
    </source>
</evidence>
<feature type="active site" description="Nucleophile" evidence="9">
    <location>
        <position position="316"/>
    </location>
</feature>
<evidence type="ECO:0000256" key="2">
    <source>
        <dbReference type="ARBA" id="ARBA00005940"/>
    </source>
</evidence>
<evidence type="ECO:0000313" key="13">
    <source>
        <dbReference type="EMBL" id="GLR71716.1"/>
    </source>
</evidence>
<keyword evidence="14" id="KW-1185">Reference proteome</keyword>
<dbReference type="Pfam" id="PF08532">
    <property type="entry name" value="Glyco_hydro_42M"/>
    <property type="match status" value="1"/>
</dbReference>
<dbReference type="InterPro" id="IPR003476">
    <property type="entry name" value="Glyco_hydro_42"/>
</dbReference>
<comment type="similarity">
    <text evidence="2 8">Belongs to the glycosyl hydrolase 42 family.</text>
</comment>
<comment type="catalytic activity">
    <reaction evidence="1 8">
        <text>Hydrolysis of terminal non-reducing beta-D-galactose residues in beta-D-galactosides.</text>
        <dbReference type="EC" id="3.2.1.23"/>
    </reaction>
</comment>
<feature type="binding site" evidence="10">
    <location>
        <position position="103"/>
    </location>
    <ligand>
        <name>substrate</name>
    </ligand>
</feature>
<keyword evidence="5 8" id="KW-0378">Hydrolase</keyword>
<dbReference type="GO" id="GO:0005975">
    <property type="term" value="P:carbohydrate metabolic process"/>
    <property type="evidence" value="ECO:0007669"/>
    <property type="project" value="InterPro"/>
</dbReference>
<feature type="binding site" evidence="10">
    <location>
        <position position="141"/>
    </location>
    <ligand>
        <name>substrate</name>
    </ligand>
</feature>
<accession>A0AA37WI40</accession>
<sequence>MLGVCYYPEHWPQSMWKKDAEEMRELGLTYVRLAEFAWSKMEPEEGVYDFEWLDSAIQILAEKGLKVILCTPTATPPKWLIDKFPDILPVDINTGVTRGFGSRRHYDFSSKNYHRESMRISEVMATRYANNPAVVGWQTDNELACHDTTHSGSENAKHAFHLWLEKYYGDIDSLNKAWGTIFWSMEYQRFDQIELPILAVTETHPSHQLAYRRFSSEQVINYHNDMIDVLSKHCPKHFMTHNFIPMTDTQADNFALAEKLDFACYDNYPLGRTDLFFADSDTDTFKRYMRTGHPDFSSCSFDQIRGISNDNFWIMEQQPGPVNWAHHNPRPLPGMVRLWSWEAVAHGAETICYFRWRQAAFGQEQMHAGIKRVDNSKSPAWFETEQFRDELAETGFDLKAKVHTSVAIIMSIENQWVTEIERQGDSFSHQLVEFEYYSALRQLGIDVDFVSSNDNLADYKMIVVPCMPVVSDELIDKLADSQAHVIFGPRSGAKTDELTFAPNLGPGNIQRLIPIQVESTETLRADCTMKMLYKGASYLGSRWNEALSIGDKVNTVAQFHNKQAAVVQNDKVTYVATLCEIEFLRVLLNDIALACDIKTYQLPEDIRLSQRGNFGVFFNYSGQAKRVEFDRDVEFVLGSEEIAPYSLSIFKRN</sequence>
<dbReference type="SUPFAM" id="SSF52317">
    <property type="entry name" value="Class I glutamine amidotransferase-like"/>
    <property type="match status" value="1"/>
</dbReference>
<dbReference type="InterPro" id="IPR029062">
    <property type="entry name" value="Class_I_gatase-like"/>
</dbReference>
<gene>
    <name evidence="13" type="ORF">GCM10007852_26240</name>
</gene>
<dbReference type="EC" id="3.2.1.23" evidence="3 8"/>
<feature type="domain" description="Glycoside hydrolase family 42 N-terminal" evidence="11">
    <location>
        <begin position="5"/>
        <end position="393"/>
    </location>
</feature>
<dbReference type="InterPro" id="IPR013780">
    <property type="entry name" value="Glyco_hydro_b"/>
</dbReference>
<dbReference type="InterPro" id="IPR017853">
    <property type="entry name" value="GH"/>
</dbReference>
<keyword evidence="4" id="KW-0479">Metal-binding</keyword>
<dbReference type="GO" id="GO:0004565">
    <property type="term" value="F:beta-galactosidase activity"/>
    <property type="evidence" value="ECO:0007669"/>
    <property type="project" value="UniProtKB-EC"/>
</dbReference>
<dbReference type="InterPro" id="IPR013738">
    <property type="entry name" value="Beta_galactosidase_Trimer"/>
</dbReference>
<dbReference type="EMBL" id="BSOT01000006">
    <property type="protein sequence ID" value="GLR71716.1"/>
    <property type="molecule type" value="Genomic_DNA"/>
</dbReference>
<dbReference type="Pfam" id="PF02449">
    <property type="entry name" value="Glyco_hydro_42"/>
    <property type="match status" value="1"/>
</dbReference>
<dbReference type="InterPro" id="IPR013529">
    <property type="entry name" value="Glyco_hydro_42_N"/>
</dbReference>
<evidence type="ECO:0000256" key="5">
    <source>
        <dbReference type="ARBA" id="ARBA00022801"/>
    </source>
</evidence>
<evidence type="ECO:0000259" key="12">
    <source>
        <dbReference type="Pfam" id="PF08532"/>
    </source>
</evidence>
<evidence type="ECO:0000256" key="3">
    <source>
        <dbReference type="ARBA" id="ARBA00012756"/>
    </source>
</evidence>
<name>A0AA37WI40_9ALTE</name>
<dbReference type="GO" id="GO:0046872">
    <property type="term" value="F:metal ion binding"/>
    <property type="evidence" value="ECO:0007669"/>
    <property type="project" value="UniProtKB-KW"/>
</dbReference>
<dbReference type="SUPFAM" id="SSF51011">
    <property type="entry name" value="Glycosyl hydrolase domain"/>
    <property type="match status" value="1"/>
</dbReference>
<proteinExistence type="inferred from homology"/>
<evidence type="ECO:0000256" key="6">
    <source>
        <dbReference type="ARBA" id="ARBA00022833"/>
    </source>
</evidence>
<protein>
    <recommendedName>
        <fullName evidence="3 8">Beta-galactosidase</fullName>
        <shortName evidence="8">Beta-gal</shortName>
        <ecNumber evidence="3 8">3.2.1.23</ecNumber>
    </recommendedName>
</protein>
<feature type="domain" description="Beta-galactosidase trimerisation" evidence="12">
    <location>
        <begin position="405"/>
        <end position="593"/>
    </location>
</feature>
<feature type="binding site" evidence="10">
    <location>
        <position position="324"/>
    </location>
    <ligand>
        <name>substrate</name>
    </ligand>
</feature>
<evidence type="ECO:0000256" key="8">
    <source>
        <dbReference type="PIRNR" id="PIRNR001084"/>
    </source>
</evidence>
<feature type="active site" description="Proton donor" evidence="9">
    <location>
        <position position="142"/>
    </location>
</feature>
<dbReference type="RefSeq" id="WP_284218053.1">
    <property type="nucleotide sequence ID" value="NZ_BSOT01000006.1"/>
</dbReference>
<evidence type="ECO:0000313" key="14">
    <source>
        <dbReference type="Proteomes" id="UP001156601"/>
    </source>
</evidence>
<dbReference type="PANTHER" id="PTHR36447">
    <property type="entry name" value="BETA-GALACTOSIDASE GANA"/>
    <property type="match status" value="1"/>
</dbReference>
<dbReference type="Gene3D" id="3.40.50.880">
    <property type="match status" value="1"/>
</dbReference>
<dbReference type="PIRSF" id="PIRSF001084">
    <property type="entry name" value="B-galactosidase"/>
    <property type="match status" value="1"/>
</dbReference>
<dbReference type="Gene3D" id="2.60.40.1180">
    <property type="entry name" value="Golgi alpha-mannosidase II"/>
    <property type="match status" value="1"/>
</dbReference>
<keyword evidence="6" id="KW-0862">Zinc</keyword>
<organism evidence="13 14">
    <name type="scientific">Agaribacter marinus</name>
    <dbReference type="NCBI Taxonomy" id="1431249"/>
    <lineage>
        <taxon>Bacteria</taxon>
        <taxon>Pseudomonadati</taxon>
        <taxon>Pseudomonadota</taxon>
        <taxon>Gammaproteobacteria</taxon>
        <taxon>Alteromonadales</taxon>
        <taxon>Alteromonadaceae</taxon>
        <taxon>Agaribacter</taxon>
    </lineage>
</organism>
<evidence type="ECO:0000256" key="7">
    <source>
        <dbReference type="ARBA" id="ARBA00023295"/>
    </source>
</evidence>
<dbReference type="Proteomes" id="UP001156601">
    <property type="component" value="Unassembled WGS sequence"/>
</dbReference>
<evidence type="ECO:0000256" key="4">
    <source>
        <dbReference type="ARBA" id="ARBA00022723"/>
    </source>
</evidence>
<dbReference type="PANTHER" id="PTHR36447:SF2">
    <property type="entry name" value="BETA-GALACTOSIDASE YESZ"/>
    <property type="match status" value="1"/>
</dbReference>
<comment type="caution">
    <text evidence="13">The sequence shown here is derived from an EMBL/GenBank/DDBJ whole genome shotgun (WGS) entry which is preliminary data.</text>
</comment>
<dbReference type="Gene3D" id="3.20.20.80">
    <property type="entry name" value="Glycosidases"/>
    <property type="match status" value="1"/>
</dbReference>
<dbReference type="AlphaFoldDB" id="A0AA37WI40"/>
<evidence type="ECO:0000256" key="10">
    <source>
        <dbReference type="PIRSR" id="PIRSR001084-2"/>
    </source>
</evidence>
<evidence type="ECO:0000256" key="1">
    <source>
        <dbReference type="ARBA" id="ARBA00001412"/>
    </source>
</evidence>
<evidence type="ECO:0000256" key="9">
    <source>
        <dbReference type="PIRSR" id="PIRSR001084-1"/>
    </source>
</evidence>
<keyword evidence="7 8" id="KW-0326">Glycosidase</keyword>
<dbReference type="SUPFAM" id="SSF51445">
    <property type="entry name" value="(Trans)glycosidases"/>
    <property type="match status" value="1"/>
</dbReference>
<dbReference type="GO" id="GO:0009341">
    <property type="term" value="C:beta-galactosidase complex"/>
    <property type="evidence" value="ECO:0007669"/>
    <property type="project" value="InterPro"/>
</dbReference>
<reference evidence="13" key="2">
    <citation type="submission" date="2023-01" db="EMBL/GenBank/DDBJ databases">
        <title>Draft genome sequence of Agaribacter marinus strain NBRC 110023.</title>
        <authorList>
            <person name="Sun Q."/>
            <person name="Mori K."/>
        </authorList>
    </citation>
    <scope>NUCLEOTIDE SEQUENCE</scope>
    <source>
        <strain evidence="13">NBRC 110023</strain>
    </source>
</reference>